<dbReference type="GeneID" id="87956035"/>
<name>A0ABZ1CYW5_9TREE</name>
<evidence type="ECO:0000313" key="2">
    <source>
        <dbReference type="Proteomes" id="UP001329825"/>
    </source>
</evidence>
<gene>
    <name evidence="1" type="ORF">IL334_003904</name>
</gene>
<reference evidence="1 2" key="1">
    <citation type="submission" date="2024-01" db="EMBL/GenBank/DDBJ databases">
        <title>Comparative genomics of Cryptococcus and Kwoniella reveals pathogenesis evolution and contrasting modes of karyotype evolution via chromosome fusion or intercentromeric recombination.</title>
        <authorList>
            <person name="Coelho M.A."/>
            <person name="David-Palma M."/>
            <person name="Shea T."/>
            <person name="Bowers K."/>
            <person name="McGinley-Smith S."/>
            <person name="Mohammad A.W."/>
            <person name="Gnirke A."/>
            <person name="Yurkov A.M."/>
            <person name="Nowrousian M."/>
            <person name="Sun S."/>
            <person name="Cuomo C.A."/>
            <person name="Heitman J."/>
        </authorList>
    </citation>
    <scope>NUCLEOTIDE SEQUENCE [LARGE SCALE GENOMIC DNA]</scope>
    <source>
        <strain evidence="1">CBS 11374</strain>
    </source>
</reference>
<accession>A0ABZ1CYW5</accession>
<dbReference type="RefSeq" id="XP_062791679.1">
    <property type="nucleotide sequence ID" value="XM_062935628.1"/>
</dbReference>
<keyword evidence="2" id="KW-1185">Reference proteome</keyword>
<protein>
    <recommendedName>
        <fullName evidence="3">F-box domain-containing protein</fullName>
    </recommendedName>
</protein>
<dbReference type="CDD" id="cd09917">
    <property type="entry name" value="F-box_SF"/>
    <property type="match status" value="1"/>
</dbReference>
<evidence type="ECO:0008006" key="3">
    <source>
        <dbReference type="Google" id="ProtNLM"/>
    </source>
</evidence>
<dbReference type="Proteomes" id="UP001329825">
    <property type="component" value="Chromosome 5"/>
</dbReference>
<sequence>MGSSSSRNAVARATEFSTAGKNLPQSMSREDIYYHDFEDKAYLVKDPYLTISAIPLPSQTRQLPVLPLEIWERIFVHVRRRIGLIKGKGKLKMEGDYNQMDLVNLMLVCRRFYYIAAPILYARVITNKPHLLFYGLDHKSISFPDQYKRWSKLDLLQLVHRLDLIYTSSDVTEKQLRSRYSRKDRDILYDAFARGQSGRHDKEIDRMIMDLDSSISAVRLINRIRTMREYVMKSKEPLIMSNLDILTMSHPTLDPSIYTGGDGLNFSLGNKDWPRYTLMEDKKLDRYRNKVDKRTNPLGMISGVNPRLQFSYELSRLSKPKFICMDDTTGPYSYRRFQGSYDKIKSDSPEIITVHIYPRSIEKFTLPPKKDGMIHSR</sequence>
<proteinExistence type="predicted"/>
<dbReference type="EMBL" id="CP141885">
    <property type="protein sequence ID" value="WRT66939.1"/>
    <property type="molecule type" value="Genomic_DNA"/>
</dbReference>
<organism evidence="1 2">
    <name type="scientific">Kwoniella shivajii</name>
    <dbReference type="NCBI Taxonomy" id="564305"/>
    <lineage>
        <taxon>Eukaryota</taxon>
        <taxon>Fungi</taxon>
        <taxon>Dikarya</taxon>
        <taxon>Basidiomycota</taxon>
        <taxon>Agaricomycotina</taxon>
        <taxon>Tremellomycetes</taxon>
        <taxon>Tremellales</taxon>
        <taxon>Cryptococcaceae</taxon>
        <taxon>Kwoniella</taxon>
    </lineage>
</organism>
<evidence type="ECO:0000313" key="1">
    <source>
        <dbReference type="EMBL" id="WRT66939.1"/>
    </source>
</evidence>